<comment type="caution">
    <text evidence="1">The sequence shown here is derived from an EMBL/GenBank/DDBJ whole genome shotgun (WGS) entry which is preliminary data.</text>
</comment>
<evidence type="ECO:0000313" key="1">
    <source>
        <dbReference type="EMBL" id="ORY39594.1"/>
    </source>
</evidence>
<dbReference type="Gene3D" id="1.20.58.1520">
    <property type="match status" value="1"/>
</dbReference>
<protein>
    <submittedName>
        <fullName evidence="1">Uncharacterized protein</fullName>
    </submittedName>
</protein>
<proteinExistence type="predicted"/>
<evidence type="ECO:0000313" key="2">
    <source>
        <dbReference type="Proteomes" id="UP000193642"/>
    </source>
</evidence>
<dbReference type="AlphaFoldDB" id="A0A1Y2BY47"/>
<dbReference type="EMBL" id="MCGO01000039">
    <property type="protein sequence ID" value="ORY39594.1"/>
    <property type="molecule type" value="Genomic_DNA"/>
</dbReference>
<dbReference type="OrthoDB" id="642895at2759"/>
<accession>A0A1Y2BY47</accession>
<keyword evidence="2" id="KW-1185">Reference proteome</keyword>
<name>A0A1Y2BY47_9FUNG</name>
<gene>
    <name evidence="1" type="ORF">BCR33DRAFT_392133</name>
</gene>
<organism evidence="1 2">
    <name type="scientific">Rhizoclosmatium globosum</name>
    <dbReference type="NCBI Taxonomy" id="329046"/>
    <lineage>
        <taxon>Eukaryota</taxon>
        <taxon>Fungi</taxon>
        <taxon>Fungi incertae sedis</taxon>
        <taxon>Chytridiomycota</taxon>
        <taxon>Chytridiomycota incertae sedis</taxon>
        <taxon>Chytridiomycetes</taxon>
        <taxon>Chytridiales</taxon>
        <taxon>Chytriomycetaceae</taxon>
        <taxon>Rhizoclosmatium</taxon>
    </lineage>
</organism>
<sequence length="163" mass="19280">MKLEIDQTVEKLKQVWKDCGTSKEEQDLFWSHCKPIYSPIALQEMKKEIASAALRRERGLKIAKLIQERQDFIKKLIEFEEAAKDPGRLTGSSIRLLEEEKFRKSALPNLKKMENVIRKQLNEYEEVSERPYYVKDRPYQEILDEEVKDRLSNSSVLVFFAKK</sequence>
<dbReference type="Pfam" id="PF03999">
    <property type="entry name" value="MAP65_ASE1"/>
    <property type="match status" value="1"/>
</dbReference>
<dbReference type="STRING" id="329046.A0A1Y2BY47"/>
<dbReference type="Proteomes" id="UP000193642">
    <property type="component" value="Unassembled WGS sequence"/>
</dbReference>
<reference evidence="1 2" key="1">
    <citation type="submission" date="2016-07" db="EMBL/GenBank/DDBJ databases">
        <title>Pervasive Adenine N6-methylation of Active Genes in Fungi.</title>
        <authorList>
            <consortium name="DOE Joint Genome Institute"/>
            <person name="Mondo S.J."/>
            <person name="Dannebaum R.O."/>
            <person name="Kuo R.C."/>
            <person name="Labutti K."/>
            <person name="Haridas S."/>
            <person name="Kuo A."/>
            <person name="Salamov A."/>
            <person name="Ahrendt S.R."/>
            <person name="Lipzen A."/>
            <person name="Sullivan W."/>
            <person name="Andreopoulos W.B."/>
            <person name="Clum A."/>
            <person name="Lindquist E."/>
            <person name="Daum C."/>
            <person name="Ramamoorthy G.K."/>
            <person name="Gryganskyi A."/>
            <person name="Culley D."/>
            <person name="Magnuson J.K."/>
            <person name="James T.Y."/>
            <person name="O'Malley M.A."/>
            <person name="Stajich J.E."/>
            <person name="Spatafora J.W."/>
            <person name="Visel A."/>
            <person name="Grigoriev I.V."/>
        </authorList>
    </citation>
    <scope>NUCLEOTIDE SEQUENCE [LARGE SCALE GENOMIC DNA]</scope>
    <source>
        <strain evidence="1 2">JEL800</strain>
    </source>
</reference>